<keyword evidence="4 8" id="KW-0812">Transmembrane</keyword>
<organism evidence="12 13">
    <name type="scientific">Mucilaginibacter gossypiicola</name>
    <dbReference type="NCBI Taxonomy" id="551995"/>
    <lineage>
        <taxon>Bacteria</taxon>
        <taxon>Pseudomonadati</taxon>
        <taxon>Bacteroidota</taxon>
        <taxon>Sphingobacteriia</taxon>
        <taxon>Sphingobacteriales</taxon>
        <taxon>Sphingobacteriaceae</taxon>
        <taxon>Mucilaginibacter</taxon>
    </lineage>
</organism>
<dbReference type="Pfam" id="PF13715">
    <property type="entry name" value="CarbopepD_reg_2"/>
    <property type="match status" value="1"/>
</dbReference>
<evidence type="ECO:0000256" key="5">
    <source>
        <dbReference type="ARBA" id="ARBA00023077"/>
    </source>
</evidence>
<dbReference type="Pfam" id="PF07715">
    <property type="entry name" value="Plug"/>
    <property type="match status" value="1"/>
</dbReference>
<evidence type="ECO:0000256" key="7">
    <source>
        <dbReference type="ARBA" id="ARBA00023237"/>
    </source>
</evidence>
<keyword evidence="3 8" id="KW-1134">Transmembrane beta strand</keyword>
<dbReference type="Gene3D" id="2.40.170.20">
    <property type="entry name" value="TonB-dependent receptor, beta-barrel domain"/>
    <property type="match status" value="1"/>
</dbReference>
<dbReference type="FunFam" id="2.170.130.10:FF:000008">
    <property type="entry name" value="SusC/RagA family TonB-linked outer membrane protein"/>
    <property type="match status" value="1"/>
</dbReference>
<evidence type="ECO:0000256" key="2">
    <source>
        <dbReference type="ARBA" id="ARBA00022448"/>
    </source>
</evidence>
<feature type="domain" description="TonB-dependent receptor plug" evidence="11">
    <location>
        <begin position="142"/>
        <end position="248"/>
    </location>
</feature>
<keyword evidence="2 8" id="KW-0813">Transport</keyword>
<gene>
    <name evidence="12" type="ORF">SAMN05192574_105205</name>
</gene>
<dbReference type="NCBIfam" id="TIGR04057">
    <property type="entry name" value="SusC_RagA_signa"/>
    <property type="match status" value="1"/>
</dbReference>
<dbReference type="InterPro" id="IPR036942">
    <property type="entry name" value="Beta-barrel_TonB_sf"/>
</dbReference>
<dbReference type="Gene3D" id="2.60.40.1120">
    <property type="entry name" value="Carboxypeptidase-like, regulatory domain"/>
    <property type="match status" value="1"/>
</dbReference>
<keyword evidence="6 8" id="KW-0472">Membrane</keyword>
<dbReference type="InterPro" id="IPR037066">
    <property type="entry name" value="Plug_dom_sf"/>
</dbReference>
<dbReference type="Pfam" id="PF00593">
    <property type="entry name" value="TonB_dep_Rec_b-barrel"/>
    <property type="match status" value="1"/>
</dbReference>
<dbReference type="SUPFAM" id="SSF56935">
    <property type="entry name" value="Porins"/>
    <property type="match status" value="1"/>
</dbReference>
<evidence type="ECO:0000256" key="4">
    <source>
        <dbReference type="ARBA" id="ARBA00022692"/>
    </source>
</evidence>
<keyword evidence="7 8" id="KW-0998">Cell outer membrane</keyword>
<dbReference type="STRING" id="551995.SAMN05192574_105205"/>
<sequence length="1036" mass="111914">MSKKLQTIFGAHPINHGGMNILPRQRHCGRFLLLFAFFIAFVPFVARAQGSAVSGTVVDEKGLQMPGVTVGVKGTTVVQVTDTKGHFIIKLPPGNTVLSFSFIGYVKQEINAGAQSELKVTLVPDNKNLSEVVVVGYGTQKKSDVTGALSSLSSKDFKDQPVTRIDQALQGRVAGVQVVSNSGAPGGDVSIRVRGSNSILGDNNPLYVIDGFIGGDFNNLNPDDIANIEVLKDASSTAIYGSRGANGVVLVTTKKGNSQKQEITLTPIFYSSRPLKKFDLLNAADFATTVNERNAAVGIAPSFTPAQIDNFRAKGGTDWQDEVFRNGAGQEYKLAYSGGSAKTSFFMSGDYLNQDGIVINSNYKRYAIRSNINTTFSDKLSTRLNISAIRRESLNISNQGINGSVAQALAWAPTTSIRDASGQYTKVDPTGSIYNNPVALANDKKNVLDNSNITLNGGANYHFFKDLSLDVSFGVDYQNLQGKNYSGPSITNNIPNASRTSTELLNLQNTNTLNYSHVFNNVHSLNVTAVFEQQKYTSTGFSANANSLTFSNLGYDNLALSTTQSAGASYSGSALISYLGRVNYSYKDKYLLTVSVRRDGSSKFQPTNQESTFPSVALGWKLSEEPFIKRLNIFDQFKLRGSWGLTGSQAINPYATLSTYLNDAFSAANSFNNTTVNSGIVLGNAANPNLKWETTRAEDLGLDISLFNNRLNFTADAYLKNTKDLLLSLPLPGYAGGGSIISNVGKMKNSGLEFNLGGTPVQSGKFSWSSSFNITFQKNLVKSLGTLASVFSDKTVANAGGGLSTQPEFIIKPGYALGSYWGLKYLGTWKPSEAAEAAKFGNKPGDSKYQDMDGDNAITGSDFQIIGNGTPKQSLGWNNTFNYGDFSLNIFIQSLLGFKKLDYSYASSITANANAKQATNVGIKNRYIPGSNETSDIPAFSTTNKDYFESSRFLENGNFVRVKNLSFSYHLPQGMIKNVDLKFFIGATNLFTITKYKGFDPESTNAGSGSDINQGIDFGSYPNSKTFNAGLILKFQ</sequence>
<dbReference type="RefSeq" id="WP_208864745.1">
    <property type="nucleotide sequence ID" value="NZ_FOCL01000005.1"/>
</dbReference>
<dbReference type="InterPro" id="IPR000531">
    <property type="entry name" value="Beta-barrel_TonB"/>
</dbReference>
<evidence type="ECO:0000256" key="3">
    <source>
        <dbReference type="ARBA" id="ARBA00022452"/>
    </source>
</evidence>
<dbReference type="NCBIfam" id="TIGR04056">
    <property type="entry name" value="OMP_RagA_SusC"/>
    <property type="match status" value="1"/>
</dbReference>
<dbReference type="SUPFAM" id="SSF49464">
    <property type="entry name" value="Carboxypeptidase regulatory domain-like"/>
    <property type="match status" value="1"/>
</dbReference>
<evidence type="ECO:0000256" key="1">
    <source>
        <dbReference type="ARBA" id="ARBA00004571"/>
    </source>
</evidence>
<evidence type="ECO:0000256" key="9">
    <source>
        <dbReference type="RuleBase" id="RU003357"/>
    </source>
</evidence>
<dbReference type="InterPro" id="IPR039426">
    <property type="entry name" value="TonB-dep_rcpt-like"/>
</dbReference>
<evidence type="ECO:0000259" key="10">
    <source>
        <dbReference type="Pfam" id="PF00593"/>
    </source>
</evidence>
<dbReference type="InterPro" id="IPR008969">
    <property type="entry name" value="CarboxyPept-like_regulatory"/>
</dbReference>
<dbReference type="Gene3D" id="2.170.130.10">
    <property type="entry name" value="TonB-dependent receptor, plug domain"/>
    <property type="match status" value="1"/>
</dbReference>
<comment type="similarity">
    <text evidence="8 9">Belongs to the TonB-dependent receptor family.</text>
</comment>
<feature type="domain" description="TonB-dependent receptor-like beta-barrel" evidence="10">
    <location>
        <begin position="398"/>
        <end position="850"/>
    </location>
</feature>
<reference evidence="13" key="1">
    <citation type="submission" date="2016-10" db="EMBL/GenBank/DDBJ databases">
        <authorList>
            <person name="Varghese N."/>
            <person name="Submissions S."/>
        </authorList>
    </citation>
    <scope>NUCLEOTIDE SEQUENCE [LARGE SCALE GENOMIC DNA]</scope>
    <source>
        <strain evidence="13">Gh-48</strain>
    </source>
</reference>
<dbReference type="GO" id="GO:0009279">
    <property type="term" value="C:cell outer membrane"/>
    <property type="evidence" value="ECO:0007669"/>
    <property type="project" value="UniProtKB-SubCell"/>
</dbReference>
<protein>
    <submittedName>
        <fullName evidence="12">TonB-linked outer membrane protein, SusC/RagA family</fullName>
    </submittedName>
</protein>
<name>A0A1H8LQK2_9SPHI</name>
<dbReference type="InterPro" id="IPR012910">
    <property type="entry name" value="Plug_dom"/>
</dbReference>
<evidence type="ECO:0000256" key="6">
    <source>
        <dbReference type="ARBA" id="ARBA00023136"/>
    </source>
</evidence>
<dbReference type="InterPro" id="IPR023997">
    <property type="entry name" value="TonB-dep_OMP_SusC/RagA_CS"/>
</dbReference>
<evidence type="ECO:0000256" key="8">
    <source>
        <dbReference type="PROSITE-ProRule" id="PRU01360"/>
    </source>
</evidence>
<evidence type="ECO:0000313" key="12">
    <source>
        <dbReference type="EMBL" id="SEO07399.1"/>
    </source>
</evidence>
<keyword evidence="13" id="KW-1185">Reference proteome</keyword>
<dbReference type="AlphaFoldDB" id="A0A1H8LQK2"/>
<dbReference type="EMBL" id="FOCL01000005">
    <property type="protein sequence ID" value="SEO07399.1"/>
    <property type="molecule type" value="Genomic_DNA"/>
</dbReference>
<comment type="subcellular location">
    <subcellularLocation>
        <location evidence="1 8">Cell outer membrane</location>
        <topology evidence="1 8">Multi-pass membrane protein</topology>
    </subcellularLocation>
</comment>
<dbReference type="Proteomes" id="UP000198942">
    <property type="component" value="Unassembled WGS sequence"/>
</dbReference>
<proteinExistence type="inferred from homology"/>
<keyword evidence="5 9" id="KW-0798">TonB box</keyword>
<evidence type="ECO:0000313" key="13">
    <source>
        <dbReference type="Proteomes" id="UP000198942"/>
    </source>
</evidence>
<evidence type="ECO:0000259" key="11">
    <source>
        <dbReference type="Pfam" id="PF07715"/>
    </source>
</evidence>
<dbReference type="PROSITE" id="PS52016">
    <property type="entry name" value="TONB_DEPENDENT_REC_3"/>
    <property type="match status" value="1"/>
</dbReference>
<accession>A0A1H8LQK2</accession>
<dbReference type="InterPro" id="IPR023996">
    <property type="entry name" value="TonB-dep_OMP_SusC/RagA"/>
</dbReference>